<evidence type="ECO:0000313" key="2">
    <source>
        <dbReference type="Proteomes" id="UP000030021"/>
    </source>
</evidence>
<gene>
    <name evidence="1" type="ORF">rosmuc_00589</name>
</gene>
<accession>A0A0A0HSS1</accession>
<comment type="caution">
    <text evidence="1">The sequence shown here is derived from an EMBL/GenBank/DDBJ whole genome shotgun (WGS) entry which is preliminary data.</text>
</comment>
<proteinExistence type="predicted"/>
<dbReference type="OrthoDB" id="9801870at2"/>
<dbReference type="Pfam" id="PF08837">
    <property type="entry name" value="DUF1810"/>
    <property type="match status" value="1"/>
</dbReference>
<reference evidence="1 2" key="1">
    <citation type="submission" date="2013-01" db="EMBL/GenBank/DDBJ databases">
        <authorList>
            <person name="Fiebig A."/>
            <person name="Goeker M."/>
            <person name="Klenk H.-P.P."/>
        </authorList>
    </citation>
    <scope>NUCLEOTIDE SEQUENCE [LARGE SCALE GENOMIC DNA]</scope>
    <source>
        <strain evidence="1 2">DSM 17069</strain>
    </source>
</reference>
<protein>
    <recommendedName>
        <fullName evidence="3">Calpastatin</fullName>
    </recommendedName>
</protein>
<dbReference type="InterPro" id="IPR014937">
    <property type="entry name" value="DUF1810"/>
</dbReference>
<dbReference type="EMBL" id="AONH01000001">
    <property type="protein sequence ID" value="KGM89991.1"/>
    <property type="molecule type" value="Genomic_DNA"/>
</dbReference>
<dbReference type="eggNOG" id="COG5579">
    <property type="taxonomic scope" value="Bacteria"/>
</dbReference>
<dbReference type="SUPFAM" id="SSF140736">
    <property type="entry name" value="Rv1873-like"/>
    <property type="match status" value="1"/>
</dbReference>
<dbReference type="HOGENOM" id="CLU_124534_0_0_5"/>
<dbReference type="Proteomes" id="UP000030021">
    <property type="component" value="Unassembled WGS sequence"/>
</dbReference>
<dbReference type="InterPro" id="IPR036287">
    <property type="entry name" value="Rv1873-like_sf"/>
</dbReference>
<dbReference type="PATRIC" id="fig|1288298.3.peg.590"/>
<evidence type="ECO:0008006" key="3">
    <source>
        <dbReference type="Google" id="ProtNLM"/>
    </source>
</evidence>
<name>A0A0A0HSS1_9RHOB</name>
<evidence type="ECO:0000313" key="1">
    <source>
        <dbReference type="EMBL" id="KGM89991.1"/>
    </source>
</evidence>
<organism evidence="1 2">
    <name type="scientific">Roseovarius mucosus DSM 17069</name>
    <dbReference type="NCBI Taxonomy" id="1288298"/>
    <lineage>
        <taxon>Bacteria</taxon>
        <taxon>Pseudomonadati</taxon>
        <taxon>Pseudomonadota</taxon>
        <taxon>Alphaproteobacteria</taxon>
        <taxon>Rhodobacterales</taxon>
        <taxon>Roseobacteraceae</taxon>
        <taxon>Roseovarius</taxon>
    </lineage>
</organism>
<dbReference type="RefSeq" id="WP_052115469.1">
    <property type="nucleotide sequence ID" value="NZ_KN293991.1"/>
</dbReference>
<sequence length="160" mass="17824">MNLERFVSAQDRIWPLPLTEIRNREKRHHWAWFTLPQVKGLGRSEFAKSFAIDDLDHARAYLAHPVLGPRLIETCAAMVALEDISAEKVLGPIDALKLQSCATLFAEAGGPEIFDHVLARFFGGSRCETTLDYLAGRRALPTDDEYFINPNAAKSADSAL</sequence>
<dbReference type="AlphaFoldDB" id="A0A0A0HSS1"/>
<dbReference type="Gene3D" id="1.25.40.380">
    <property type="entry name" value="Protein of unknown function DUF1810"/>
    <property type="match status" value="1"/>
</dbReference>